<evidence type="ECO:0000313" key="3">
    <source>
        <dbReference type="Proteomes" id="UP001162156"/>
    </source>
</evidence>
<sequence>MIEKTKRQYLGPELNISLMYRLYIEKCTEEKIHENMTAKKWLYRKMFNEEFNLSFYQPSADTCDDCDYFIKILIENKSEVEKENSKGEQLKHHKEAQLRYKLKSQDKEEAKKSNLKKMVVMVDLQKCLPTPCLSNSRSFYLRKLWTLNLTIHCDTTGQSYCMIWDETLGLRGGNEISSCIIKWALQNLNEKVEELTIWSDNCSGQNRNKMIIPAYMWLLNEIPTLKVINHQYLLKGHTHMEVDTVHAIIERKRKSLKTLEIAVPRD</sequence>
<dbReference type="EMBL" id="JANEYF010003390">
    <property type="protein sequence ID" value="KAJ8936756.1"/>
    <property type="molecule type" value="Genomic_DNA"/>
</dbReference>
<protein>
    <recommendedName>
        <fullName evidence="1">DUF7869 domain-containing protein</fullName>
    </recommendedName>
</protein>
<dbReference type="InterPro" id="IPR057191">
    <property type="entry name" value="DUF7869"/>
</dbReference>
<accession>A0AAV8XCW0</accession>
<dbReference type="Proteomes" id="UP001162156">
    <property type="component" value="Unassembled WGS sequence"/>
</dbReference>
<keyword evidence="3" id="KW-1185">Reference proteome</keyword>
<dbReference type="PANTHER" id="PTHR10773:SF19">
    <property type="match status" value="1"/>
</dbReference>
<dbReference type="AlphaFoldDB" id="A0AAV8XCW0"/>
<comment type="caution">
    <text evidence="2">The sequence shown here is derived from an EMBL/GenBank/DDBJ whole genome shotgun (WGS) entry which is preliminary data.</text>
</comment>
<feature type="domain" description="DUF7869" evidence="1">
    <location>
        <begin position="178"/>
        <end position="252"/>
    </location>
</feature>
<evidence type="ECO:0000313" key="2">
    <source>
        <dbReference type="EMBL" id="KAJ8936756.1"/>
    </source>
</evidence>
<name>A0AAV8XCW0_9CUCU</name>
<reference evidence="2" key="1">
    <citation type="journal article" date="2023" name="Insect Mol. Biol.">
        <title>Genome sequencing provides insights into the evolution of gene families encoding plant cell wall-degrading enzymes in longhorned beetles.</title>
        <authorList>
            <person name="Shin N.R."/>
            <person name="Okamura Y."/>
            <person name="Kirsch R."/>
            <person name="Pauchet Y."/>
        </authorList>
    </citation>
    <scope>NUCLEOTIDE SEQUENCE</scope>
    <source>
        <strain evidence="2">RBIC_L_NR</strain>
    </source>
</reference>
<dbReference type="Pfam" id="PF25273">
    <property type="entry name" value="DUF7869"/>
    <property type="match status" value="1"/>
</dbReference>
<organism evidence="2 3">
    <name type="scientific">Rhamnusium bicolor</name>
    <dbReference type="NCBI Taxonomy" id="1586634"/>
    <lineage>
        <taxon>Eukaryota</taxon>
        <taxon>Metazoa</taxon>
        <taxon>Ecdysozoa</taxon>
        <taxon>Arthropoda</taxon>
        <taxon>Hexapoda</taxon>
        <taxon>Insecta</taxon>
        <taxon>Pterygota</taxon>
        <taxon>Neoptera</taxon>
        <taxon>Endopterygota</taxon>
        <taxon>Coleoptera</taxon>
        <taxon>Polyphaga</taxon>
        <taxon>Cucujiformia</taxon>
        <taxon>Chrysomeloidea</taxon>
        <taxon>Cerambycidae</taxon>
        <taxon>Lepturinae</taxon>
        <taxon>Rhagiini</taxon>
        <taxon>Rhamnusium</taxon>
    </lineage>
</organism>
<proteinExistence type="predicted"/>
<dbReference type="PANTHER" id="PTHR10773">
    <property type="entry name" value="DNA-DIRECTED RNA POLYMERASES I, II, AND III SUBUNIT RPABC2"/>
    <property type="match status" value="1"/>
</dbReference>
<gene>
    <name evidence="2" type="ORF">NQ314_012176</name>
</gene>
<evidence type="ECO:0000259" key="1">
    <source>
        <dbReference type="Pfam" id="PF25273"/>
    </source>
</evidence>